<feature type="transmembrane region" description="Helical" evidence="7">
    <location>
        <begin position="235"/>
        <end position="263"/>
    </location>
</feature>
<feature type="transmembrane region" description="Helical" evidence="7">
    <location>
        <begin position="182"/>
        <end position="199"/>
    </location>
</feature>
<evidence type="ECO:0000313" key="9">
    <source>
        <dbReference type="Proteomes" id="UP000250572"/>
    </source>
</evidence>
<feature type="transmembrane region" description="Helical" evidence="7">
    <location>
        <begin position="84"/>
        <end position="102"/>
    </location>
</feature>
<feature type="transmembrane region" description="Helical" evidence="7">
    <location>
        <begin position="139"/>
        <end position="162"/>
    </location>
</feature>
<keyword evidence="5 7" id="KW-1133">Transmembrane helix</keyword>
<evidence type="ECO:0000313" key="8">
    <source>
        <dbReference type="EMBL" id="PWA18049.1"/>
    </source>
</evidence>
<accession>A0A315V7M3</accession>
<feature type="non-terminal residue" evidence="8">
    <location>
        <position position="294"/>
    </location>
</feature>
<evidence type="ECO:0000256" key="2">
    <source>
        <dbReference type="ARBA" id="ARBA00008789"/>
    </source>
</evidence>
<dbReference type="Pfam" id="PF09815">
    <property type="entry name" value="XK-related"/>
    <property type="match status" value="1"/>
</dbReference>
<dbReference type="PANTHER" id="PTHR16024">
    <property type="entry name" value="XK-RELATED PROTEIN"/>
    <property type="match status" value="1"/>
</dbReference>
<name>A0A315V7M3_GAMAF</name>
<evidence type="ECO:0000256" key="5">
    <source>
        <dbReference type="ARBA" id="ARBA00022989"/>
    </source>
</evidence>
<evidence type="ECO:0000256" key="6">
    <source>
        <dbReference type="ARBA" id="ARBA00023136"/>
    </source>
</evidence>
<comment type="subcellular location">
    <subcellularLocation>
        <location evidence="1">Cell membrane</location>
        <topology evidence="1">Multi-pass membrane protein</topology>
    </subcellularLocation>
    <subcellularLocation>
        <location evidence="7">Membrane</location>
        <topology evidence="7">Multi-pass membrane protein</topology>
    </subcellularLocation>
</comment>
<dbReference type="EMBL" id="NHOQ01002355">
    <property type="protein sequence ID" value="PWA18049.1"/>
    <property type="molecule type" value="Genomic_DNA"/>
</dbReference>
<proteinExistence type="inferred from homology"/>
<dbReference type="Proteomes" id="UP000250572">
    <property type="component" value="Unassembled WGS sequence"/>
</dbReference>
<keyword evidence="4 7" id="KW-0812">Transmembrane</keyword>
<dbReference type="InterPro" id="IPR018629">
    <property type="entry name" value="XK-rel"/>
</dbReference>
<comment type="similarity">
    <text evidence="2 7">Belongs to the XK family.</text>
</comment>
<evidence type="ECO:0000256" key="4">
    <source>
        <dbReference type="ARBA" id="ARBA00022692"/>
    </source>
</evidence>
<dbReference type="STRING" id="33528.ENSGAFP00000011634"/>
<evidence type="ECO:0000256" key="3">
    <source>
        <dbReference type="ARBA" id="ARBA00022475"/>
    </source>
</evidence>
<dbReference type="InterPro" id="IPR050895">
    <property type="entry name" value="XK-related_scramblase"/>
</dbReference>
<organism evidence="8 9">
    <name type="scientific">Gambusia affinis</name>
    <name type="common">Western mosquitofish</name>
    <name type="synonym">Heterandria affinis</name>
    <dbReference type="NCBI Taxonomy" id="33528"/>
    <lineage>
        <taxon>Eukaryota</taxon>
        <taxon>Metazoa</taxon>
        <taxon>Chordata</taxon>
        <taxon>Craniata</taxon>
        <taxon>Vertebrata</taxon>
        <taxon>Euteleostomi</taxon>
        <taxon>Actinopterygii</taxon>
        <taxon>Neopterygii</taxon>
        <taxon>Teleostei</taxon>
        <taxon>Neoteleostei</taxon>
        <taxon>Acanthomorphata</taxon>
        <taxon>Ovalentaria</taxon>
        <taxon>Atherinomorphae</taxon>
        <taxon>Cyprinodontiformes</taxon>
        <taxon>Poeciliidae</taxon>
        <taxon>Poeciliinae</taxon>
        <taxon>Gambusia</taxon>
    </lineage>
</organism>
<reference evidence="8 9" key="1">
    <citation type="journal article" date="2018" name="G3 (Bethesda)">
        <title>A High-Quality Reference Genome for the Invasive Mosquitofish Gambusia affinis Using a Chicago Library.</title>
        <authorList>
            <person name="Hoffberg S.L."/>
            <person name="Troendle N.J."/>
            <person name="Glenn T.C."/>
            <person name="Mahmud O."/>
            <person name="Louha S."/>
            <person name="Chalopin D."/>
            <person name="Bennetzen J.L."/>
            <person name="Mauricio R."/>
        </authorList>
    </citation>
    <scope>NUCLEOTIDE SEQUENCE [LARGE SCALE GENOMIC DNA]</scope>
    <source>
        <strain evidence="8">NE01/NJP1002.9</strain>
        <tissue evidence="8">Muscle</tissue>
    </source>
</reference>
<evidence type="ECO:0000256" key="1">
    <source>
        <dbReference type="ARBA" id="ARBA00004651"/>
    </source>
</evidence>
<dbReference type="AlphaFoldDB" id="A0A315V7M3"/>
<keyword evidence="3" id="KW-1003">Cell membrane</keyword>
<feature type="transmembrane region" description="Helical" evidence="7">
    <location>
        <begin position="211"/>
        <end position="229"/>
    </location>
</feature>
<comment type="caution">
    <text evidence="8">The sequence shown here is derived from an EMBL/GenBank/DDBJ whole genome shotgun (WGS) entry which is preliminary data.</text>
</comment>
<gene>
    <name evidence="8" type="ORF">CCH79_00004228</name>
</gene>
<protein>
    <recommendedName>
        <fullName evidence="7">XK-related protein</fullName>
    </recommendedName>
</protein>
<keyword evidence="9" id="KW-1185">Reference proteome</keyword>
<sequence length="294" mass="33930">MITVFYYSDTVARSYHLLEQGYKEIWGQETSHNQMPPNGHLKEDDEEGTSTSHHYKLFSDAADLSMLKLFETFLESTPQLLLQLYIHMSMVFSFFNLAWSLVDYRIWLRKSLPQSRELPPGLPTVVYLLYKLFTITSLILSYSLLLILSIYSTVGFTSLWLLGTIRAHLLQTDFCNTGVLELLYRGVIGSILVFTFFNVKGQNTKWEMTIYYFFWTVINFSTPLLLFFLKPELKTITFFWVVSGVIYGGSLLGLISLVSYYRFLHPKQCELDQDCVIKGLFSQIATAGLGYYLG</sequence>
<evidence type="ECO:0000256" key="7">
    <source>
        <dbReference type="RuleBase" id="RU910716"/>
    </source>
</evidence>
<dbReference type="GO" id="GO:0005886">
    <property type="term" value="C:plasma membrane"/>
    <property type="evidence" value="ECO:0007669"/>
    <property type="project" value="UniProtKB-SubCell"/>
</dbReference>
<dbReference type="PANTHER" id="PTHR16024:SF13">
    <property type="entry name" value="XK-RELATED PROTEIN 9"/>
    <property type="match status" value="1"/>
</dbReference>
<keyword evidence="6 7" id="KW-0472">Membrane</keyword>